<organism evidence="4 5">
    <name type="scientific">Meganyctiphanes norvegica</name>
    <name type="common">Northern krill</name>
    <name type="synonym">Thysanopoda norvegica</name>
    <dbReference type="NCBI Taxonomy" id="48144"/>
    <lineage>
        <taxon>Eukaryota</taxon>
        <taxon>Metazoa</taxon>
        <taxon>Ecdysozoa</taxon>
        <taxon>Arthropoda</taxon>
        <taxon>Crustacea</taxon>
        <taxon>Multicrustacea</taxon>
        <taxon>Malacostraca</taxon>
        <taxon>Eumalacostraca</taxon>
        <taxon>Eucarida</taxon>
        <taxon>Euphausiacea</taxon>
        <taxon>Euphausiidae</taxon>
        <taxon>Meganyctiphanes</taxon>
    </lineage>
</organism>
<dbReference type="SUPFAM" id="SSF48726">
    <property type="entry name" value="Immunoglobulin"/>
    <property type="match status" value="3"/>
</dbReference>
<accession>A0AAV2SIX0</accession>
<evidence type="ECO:0000256" key="1">
    <source>
        <dbReference type="ARBA" id="ARBA00011360"/>
    </source>
</evidence>
<dbReference type="SMART" id="SM00408">
    <property type="entry name" value="IGc2"/>
    <property type="match status" value="2"/>
</dbReference>
<dbReference type="InterPro" id="IPR042495">
    <property type="entry name" value="PDGFRL"/>
</dbReference>
<sequence>FPGPNKGVKLVGDDSFDAIEIATGSTLVLDCRPTHPNDKVTLDFWGTVEPTADGRISFDPKKGYIIKNVTKDEDEGDYTCTPYKKITVTIEDKIATLPKAEVEQPANQHFVVGEDITLICKPSIRDFKYVLKANWTTPRGRRLHDITYNGTDTDPRSTLHVRNATMEDSGNYTCSISGPCKIYDQPEMTTVPIQIQASLKPYVMLNSSSRMFELEPSQTFNWTTKLKYYPTGPHNLTRMIYYGPNGKILSSATKFKIDYDEFGSISSLIIAKVNPKDFGNYSLQVTTSDGSASQTSTVLLRVSS</sequence>
<dbReference type="Gene3D" id="2.60.40.10">
    <property type="entry name" value="Immunoglobulins"/>
    <property type="match status" value="3"/>
</dbReference>
<evidence type="ECO:0000259" key="3">
    <source>
        <dbReference type="PROSITE" id="PS50835"/>
    </source>
</evidence>
<dbReference type="AlphaFoldDB" id="A0AAV2SIX0"/>
<dbReference type="Pfam" id="PF07679">
    <property type="entry name" value="I-set"/>
    <property type="match status" value="1"/>
</dbReference>
<dbReference type="EMBL" id="CAXKWB010068413">
    <property type="protein sequence ID" value="CAL4191947.1"/>
    <property type="molecule type" value="Genomic_DNA"/>
</dbReference>
<dbReference type="InterPro" id="IPR036179">
    <property type="entry name" value="Ig-like_dom_sf"/>
</dbReference>
<reference evidence="4 5" key="1">
    <citation type="submission" date="2024-05" db="EMBL/GenBank/DDBJ databases">
        <authorList>
            <person name="Wallberg A."/>
        </authorList>
    </citation>
    <scope>NUCLEOTIDE SEQUENCE [LARGE SCALE GENOMIC DNA]</scope>
</reference>
<proteinExistence type="predicted"/>
<dbReference type="SMART" id="SM00409">
    <property type="entry name" value="IG"/>
    <property type="match status" value="3"/>
</dbReference>
<dbReference type="PIRSF" id="PIRSF000615">
    <property type="entry name" value="TyrPK_CSF1-R"/>
    <property type="match status" value="1"/>
</dbReference>
<dbReference type="InterPro" id="IPR007110">
    <property type="entry name" value="Ig-like_dom"/>
</dbReference>
<dbReference type="Pfam" id="PF13927">
    <property type="entry name" value="Ig_3"/>
    <property type="match status" value="1"/>
</dbReference>
<protein>
    <recommendedName>
        <fullName evidence="2">Platelet-derived growth factor receptor-like protein</fullName>
    </recommendedName>
</protein>
<feature type="domain" description="Ig-like" evidence="3">
    <location>
        <begin position="98"/>
        <end position="189"/>
    </location>
</feature>
<dbReference type="InterPro" id="IPR013783">
    <property type="entry name" value="Ig-like_fold"/>
</dbReference>
<dbReference type="Proteomes" id="UP001497623">
    <property type="component" value="Unassembled WGS sequence"/>
</dbReference>
<dbReference type="InterPro" id="IPR013098">
    <property type="entry name" value="Ig_I-set"/>
</dbReference>
<keyword evidence="5" id="KW-1185">Reference proteome</keyword>
<name>A0AAV2SIX0_MEGNR</name>
<comment type="caution">
    <text evidence="4">The sequence shown here is derived from an EMBL/GenBank/DDBJ whole genome shotgun (WGS) entry which is preliminary data.</text>
</comment>
<feature type="non-terminal residue" evidence="4">
    <location>
        <position position="1"/>
    </location>
</feature>
<dbReference type="InterPro" id="IPR003599">
    <property type="entry name" value="Ig_sub"/>
</dbReference>
<dbReference type="PANTHER" id="PTHR15360:SF4">
    <property type="entry name" value="PROTEIN KINASE DOMAIN-CONTAINING PROTEIN"/>
    <property type="match status" value="1"/>
</dbReference>
<gene>
    <name evidence="4" type="ORF">MNOR_LOCUS36689</name>
</gene>
<dbReference type="PANTHER" id="PTHR15360">
    <property type="entry name" value="PLATELET-DERIVED GROWTH FACTOR RECEPTOR LIKE"/>
    <property type="match status" value="1"/>
</dbReference>
<comment type="subunit">
    <text evidence="1">Forms a complex composed of PDGFRL, TNK2 and GRB2.</text>
</comment>
<dbReference type="PROSITE" id="PS50835">
    <property type="entry name" value="IG_LIKE"/>
    <property type="match status" value="1"/>
</dbReference>
<dbReference type="InterPro" id="IPR003598">
    <property type="entry name" value="Ig_sub2"/>
</dbReference>
<evidence type="ECO:0000256" key="2">
    <source>
        <dbReference type="ARBA" id="ARBA00019671"/>
    </source>
</evidence>
<feature type="non-terminal residue" evidence="4">
    <location>
        <position position="304"/>
    </location>
</feature>
<evidence type="ECO:0000313" key="4">
    <source>
        <dbReference type="EMBL" id="CAL4191947.1"/>
    </source>
</evidence>
<evidence type="ECO:0000313" key="5">
    <source>
        <dbReference type="Proteomes" id="UP001497623"/>
    </source>
</evidence>